<name>A0A2A9MIF8_BESBE</name>
<sequence length="1742" mass="183162">MPSFFPCFSRRAFTRSPSRKRTKSSSSSSSAAAARADAQRASSSPHQTASAARTQSVSSSSASSSTHHPRKKARDASSPPSSSPPADPSRLASPGGGGGSSEKRLDAMAEPSARAEADACSVSPRGGGAGGCGELQGPSLSASFARLASQGGTALSSLPSLQRQQTEQLVKSLDFYVYVWGLNDKGQLLNGAFGSSAAGPAQAGRSQPLAPLTSGPSRVNKLQHRTIAGMSCSAAHTFIWDFHDLLWAGGSTDIGLRTLGIDLDDDDALDTGVVPRASLCETLGDVVTVASSNTHAVAVLENGAAISFGSNEFGQLAHGPGEVQLAVSRPRLMLVQPEAACARHGQVSFSNASCGENFSVLLSATGVVFTCGDNSQGCLGLGAPPASPSPSAAPPPASSAAASSSSAASSSAPSSPSSSAAFPASASSASSASASCSSSSSGSAGVASAASLVLVPSLYAVPVRQVAAGAQHVVALTISGEVFTWGRNKDGRLGLGAAFAAARVVPTPTKVKQFEALGVRVKFVAAGFSHTGVILAGGGRAMLCGSNFYGELGRDPYFEDAPPAPAALAGSGQCGDAKAGAASAPRKPRAPEDVLLSSSTFLPLRALAKHRLKFLSLGQHFSAAVTSTGKLFCWGKNDLQQLGVPQASSFVHLSPACTAPACDLGDAGDAAGRSTVEEHPKREADDAAAVAAAPSPAASTRPVRPTLHPSAPYSAAPIPFQSADDLFFYFVACGDWHCGAAAVPASVAAAAKRGGKKAEAGSSALCARSPSGMSPDVQGFFKSIFRRSQSLIGCEFPPCSRSSSLWNAGLSHAPSCSPFTLTSRSSLVFPAGQKTPQGSDADETGGSPGAAAQQLESTLFKSLSSSASASSFGDSAPAASSSYLAGVSVEEMLMHIEGAASTGDNSLLKSKLALVFSDVYRLNCSFVYPGRGCRPDFAGLDEVYAHLPQSLLPTVASSAMLCLSSSVKYAKYLTSTDAVRFALFILACFPLYGQDIDRMEVDETDFAAATRAADDGDDAAGGLAPPPAPADAPAAPTNQGDSPRADRAPAAEAAEPATEAETAGDKEEPTVPAAAGSDTSRGEAVFTALVHLLFHLSPEGKMAFVCLAAEVPDLLFEMRLVRMTKWFIIKTLRQAGASYRNIDRLWQAVALLELLYLANMRPASHRAYALPPALGEEARGDGSLKIPVEKFHVAAIAQLVDPIREVAFYSDLIQHTPFSFGDGRDASRAGGLQAAATPAPSPASACSATPRESSRVEQVEGAEEEPEAREAGGGPTAAEEAAGARQGGDAAPAPSSRWSEETGETREKQNATIASEPQKAPMRARWSAFDVYQDIVNSSELQRRWCFFMAHMHLCPLKFKRNVIVVANIFRQHQTGLQSLLEAQLPFLLLRVHRGALVDDAVAALQKAEPRHLLRPLKIVFEGEEGVDEGGLKREFFSLLTPELLSSERRLFTYNPSARTYWFANLAPEELAEKKKYYWLIGALASMAIYNDIVMPLAFPLVLYNRLQGGSVALEDLADVYPEEMNSFEKMLTMDKPDEFEAAFSTQTFAVDLVRDGKLVGEVPLMEGGETTPVTMQNRALFVAKYTNYLLVDAVKQQYDAFEQGFLLCATPLISQLSGRELQLLICGTPELNFTQLRESAKLEGYEAGDPYLDSFWEILLSFDLFQKQKFLKFVTGSDRSPAFGLKEIRMTIQRNGGEPTERLPTAYTCFHVLLLPRYESKDKLQRLLLRAIDESEGFGMQ</sequence>
<feature type="compositionally biased region" description="Pro residues" evidence="6">
    <location>
        <begin position="385"/>
        <end position="397"/>
    </location>
</feature>
<dbReference type="SUPFAM" id="SSF50985">
    <property type="entry name" value="RCC1/BLIP-II"/>
    <property type="match status" value="1"/>
</dbReference>
<feature type="compositionally biased region" description="Low complexity" evidence="6">
    <location>
        <begin position="1050"/>
        <end position="1061"/>
    </location>
</feature>
<dbReference type="STRING" id="94643.A0A2A9MIF8"/>
<feature type="compositionally biased region" description="Basic and acidic residues" evidence="6">
    <location>
        <begin position="101"/>
        <end position="117"/>
    </location>
</feature>
<evidence type="ECO:0000256" key="5">
    <source>
        <dbReference type="PROSITE-ProRule" id="PRU00235"/>
    </source>
</evidence>
<evidence type="ECO:0000256" key="2">
    <source>
        <dbReference type="ARBA" id="ARBA00022737"/>
    </source>
</evidence>
<dbReference type="GO" id="GO:0061630">
    <property type="term" value="F:ubiquitin protein ligase activity"/>
    <property type="evidence" value="ECO:0007669"/>
    <property type="project" value="TreeGrafter"/>
</dbReference>
<feature type="repeat" description="RCC1" evidence="5">
    <location>
        <begin position="303"/>
        <end position="365"/>
    </location>
</feature>
<evidence type="ECO:0000256" key="4">
    <source>
        <dbReference type="PROSITE-ProRule" id="PRU00104"/>
    </source>
</evidence>
<feature type="compositionally biased region" description="Basic and acidic residues" evidence="6">
    <location>
        <begin position="1298"/>
        <end position="1309"/>
    </location>
</feature>
<dbReference type="InterPro" id="IPR051709">
    <property type="entry name" value="Ub-ligase/GTPase-reg"/>
</dbReference>
<dbReference type="GeneID" id="40311182"/>
<dbReference type="Proteomes" id="UP000224006">
    <property type="component" value="Chromosome V"/>
</dbReference>
<keyword evidence="2" id="KW-0677">Repeat</keyword>
<protein>
    <submittedName>
        <fullName evidence="8">HECT-domain (Ubiquitin-transferase) domain-containing protein</fullName>
    </submittedName>
</protein>
<dbReference type="Gene3D" id="3.90.1750.10">
    <property type="entry name" value="Hect, E3 ligase catalytic domains"/>
    <property type="match status" value="1"/>
</dbReference>
<dbReference type="KEGG" id="bbes:BESB_062540"/>
<dbReference type="PROSITE" id="PS50012">
    <property type="entry name" value="RCC1_3"/>
    <property type="match status" value="2"/>
</dbReference>
<feature type="domain" description="HECT" evidence="7">
    <location>
        <begin position="1409"/>
        <end position="1742"/>
    </location>
</feature>
<keyword evidence="1 8" id="KW-0808">Transferase</keyword>
<dbReference type="Gene3D" id="3.30.2410.10">
    <property type="entry name" value="Hect, E3 ligase catalytic domain"/>
    <property type="match status" value="1"/>
</dbReference>
<feature type="compositionally biased region" description="Basic and acidic residues" evidence="6">
    <location>
        <begin position="675"/>
        <end position="685"/>
    </location>
</feature>
<dbReference type="PRINTS" id="PR00633">
    <property type="entry name" value="RCCNDNSATION"/>
</dbReference>
<dbReference type="InterPro" id="IPR009091">
    <property type="entry name" value="RCC1/BLIP-II"/>
</dbReference>
<feature type="region of interest" description="Disordered" evidence="6">
    <location>
        <begin position="1224"/>
        <end position="1319"/>
    </location>
</feature>
<feature type="compositionally biased region" description="Low complexity" evidence="6">
    <location>
        <begin position="24"/>
        <end position="66"/>
    </location>
</feature>
<keyword evidence="9" id="KW-1185">Reference proteome</keyword>
<feature type="compositionally biased region" description="Low complexity" evidence="6">
    <location>
        <begin position="1234"/>
        <end position="1250"/>
    </location>
</feature>
<evidence type="ECO:0000313" key="8">
    <source>
        <dbReference type="EMBL" id="PFH35367.1"/>
    </source>
</evidence>
<dbReference type="InterPro" id="IPR035983">
    <property type="entry name" value="Hect_E3_ubiquitin_ligase"/>
</dbReference>
<feature type="region of interest" description="Disordered" evidence="6">
    <location>
        <begin position="669"/>
        <end position="705"/>
    </location>
</feature>
<dbReference type="OrthoDB" id="409931at2759"/>
<dbReference type="Gene3D" id="3.30.2160.10">
    <property type="entry name" value="Hect, E3 ligase catalytic domain"/>
    <property type="match status" value="1"/>
</dbReference>
<comment type="caution">
    <text evidence="8">The sequence shown here is derived from an EMBL/GenBank/DDBJ whole genome shotgun (WGS) entry which is preliminary data.</text>
</comment>
<evidence type="ECO:0000259" key="7">
    <source>
        <dbReference type="PROSITE" id="PS50237"/>
    </source>
</evidence>
<dbReference type="SUPFAM" id="SSF56204">
    <property type="entry name" value="Hect, E3 ligase catalytic domain"/>
    <property type="match status" value="1"/>
</dbReference>
<dbReference type="PANTHER" id="PTHR45622:SF60">
    <property type="entry name" value="UBIQUITIN-PROTEIN LIGASE E3A"/>
    <property type="match status" value="1"/>
</dbReference>
<evidence type="ECO:0000256" key="6">
    <source>
        <dbReference type="SAM" id="MobiDB-lite"/>
    </source>
</evidence>
<evidence type="ECO:0000256" key="1">
    <source>
        <dbReference type="ARBA" id="ARBA00022679"/>
    </source>
</evidence>
<feature type="region of interest" description="Disordered" evidence="6">
    <location>
        <begin position="1015"/>
        <end position="1078"/>
    </location>
</feature>
<dbReference type="Pfam" id="PF00632">
    <property type="entry name" value="HECT"/>
    <property type="match status" value="1"/>
</dbReference>
<dbReference type="PROSITE" id="PS50237">
    <property type="entry name" value="HECT"/>
    <property type="match status" value="1"/>
</dbReference>
<accession>A0A2A9MIF8</accession>
<feature type="repeat" description="RCC1" evidence="5">
    <location>
        <begin position="480"/>
        <end position="537"/>
    </location>
</feature>
<dbReference type="RefSeq" id="XP_029219376.1">
    <property type="nucleotide sequence ID" value="XM_029364668.1"/>
</dbReference>
<feature type="region of interest" description="Disordered" evidence="6">
    <location>
        <begin position="1"/>
        <end position="134"/>
    </location>
</feature>
<dbReference type="InterPro" id="IPR000408">
    <property type="entry name" value="Reg_chr_condens"/>
</dbReference>
<keyword evidence="3 4" id="KW-0833">Ubl conjugation pathway</keyword>
<dbReference type="Gene3D" id="2.130.10.30">
    <property type="entry name" value="Regulator of chromosome condensation 1/beta-lactamase-inhibitor protein II"/>
    <property type="match status" value="2"/>
</dbReference>
<evidence type="ECO:0000256" key="3">
    <source>
        <dbReference type="ARBA" id="ARBA00022786"/>
    </source>
</evidence>
<dbReference type="Pfam" id="PF00415">
    <property type="entry name" value="RCC1"/>
    <property type="match status" value="1"/>
</dbReference>
<feature type="region of interest" description="Disordered" evidence="6">
    <location>
        <begin position="385"/>
        <end position="412"/>
    </location>
</feature>
<feature type="compositionally biased region" description="Gly residues" evidence="6">
    <location>
        <begin position="125"/>
        <end position="134"/>
    </location>
</feature>
<proteinExistence type="predicted"/>
<dbReference type="Pfam" id="PF13540">
    <property type="entry name" value="RCC1_2"/>
    <property type="match status" value="2"/>
</dbReference>
<evidence type="ECO:0000313" key="9">
    <source>
        <dbReference type="Proteomes" id="UP000224006"/>
    </source>
</evidence>
<feature type="compositionally biased region" description="Low complexity" evidence="6">
    <location>
        <begin position="1276"/>
        <end position="1294"/>
    </location>
</feature>
<dbReference type="VEuPathDB" id="ToxoDB:BESB_062540"/>
<feature type="active site" description="Glycyl thioester intermediate" evidence="4">
    <location>
        <position position="1710"/>
    </location>
</feature>
<dbReference type="InterPro" id="IPR000569">
    <property type="entry name" value="HECT_dom"/>
</dbReference>
<dbReference type="SMART" id="SM00119">
    <property type="entry name" value="HECTc"/>
    <property type="match status" value="1"/>
</dbReference>
<organism evidence="8 9">
    <name type="scientific">Besnoitia besnoiti</name>
    <name type="common">Apicomplexan protozoan</name>
    <dbReference type="NCBI Taxonomy" id="94643"/>
    <lineage>
        <taxon>Eukaryota</taxon>
        <taxon>Sar</taxon>
        <taxon>Alveolata</taxon>
        <taxon>Apicomplexa</taxon>
        <taxon>Conoidasida</taxon>
        <taxon>Coccidia</taxon>
        <taxon>Eucoccidiorida</taxon>
        <taxon>Eimeriorina</taxon>
        <taxon>Sarcocystidae</taxon>
        <taxon>Besnoitia</taxon>
    </lineage>
</organism>
<feature type="compositionally biased region" description="Low complexity" evidence="6">
    <location>
        <begin position="398"/>
        <end position="412"/>
    </location>
</feature>
<gene>
    <name evidence="8" type="ORF">BESB_062540</name>
</gene>
<reference evidence="8 9" key="1">
    <citation type="submission" date="2017-09" db="EMBL/GenBank/DDBJ databases">
        <title>Genome sequencing of Besnoitia besnoiti strain Bb-Ger1.</title>
        <authorList>
            <person name="Schares G."/>
            <person name="Venepally P."/>
            <person name="Lorenzi H.A."/>
        </authorList>
    </citation>
    <scope>NUCLEOTIDE SEQUENCE [LARGE SCALE GENOMIC DNA]</scope>
    <source>
        <strain evidence="8 9">Bb-Ger1</strain>
    </source>
</reference>
<dbReference type="PANTHER" id="PTHR45622">
    <property type="entry name" value="UBIQUITIN-PROTEIN LIGASE E3A-RELATED"/>
    <property type="match status" value="1"/>
</dbReference>
<feature type="compositionally biased region" description="Low complexity" evidence="6">
    <location>
        <begin position="687"/>
        <end position="705"/>
    </location>
</feature>
<dbReference type="EMBL" id="NWUJ01000005">
    <property type="protein sequence ID" value="PFH35367.1"/>
    <property type="molecule type" value="Genomic_DNA"/>
</dbReference>
<dbReference type="FunFam" id="3.30.2410.10:FF:000003">
    <property type="entry name" value="probable E3 ubiquitin-protein ligase HERC4 isoform X1"/>
    <property type="match status" value="1"/>
</dbReference>